<dbReference type="EMBL" id="FNEV01000008">
    <property type="protein sequence ID" value="SDJ61545.1"/>
    <property type="molecule type" value="Genomic_DNA"/>
</dbReference>
<sequence length="85" mass="9978">MNGMVIIVNEILLYTKQGCPLCEEAKIWIELLKDDYILEFREIDIQSDETLHDKYALEIPVVSVNGEELMFPQLSEVEIRQRLHD</sequence>
<evidence type="ECO:0000313" key="2">
    <source>
        <dbReference type="Proteomes" id="UP000199225"/>
    </source>
</evidence>
<dbReference type="STRING" id="86666.SAMN04490247_2527"/>
<dbReference type="PANTHER" id="PTHR33558:SF1">
    <property type="entry name" value="GLUTAREDOXIN-LIKE PROTEIN C5ORF63 HOMOLOG"/>
    <property type="match status" value="1"/>
</dbReference>
<protein>
    <submittedName>
        <fullName evidence="1">Glutaredoxin-like domain</fullName>
    </submittedName>
</protein>
<dbReference type="Gene3D" id="3.40.30.10">
    <property type="entry name" value="Glutaredoxin"/>
    <property type="match status" value="1"/>
</dbReference>
<organism evidence="1 2">
    <name type="scientific">Salimicrobium halophilum</name>
    <dbReference type="NCBI Taxonomy" id="86666"/>
    <lineage>
        <taxon>Bacteria</taxon>
        <taxon>Bacillati</taxon>
        <taxon>Bacillota</taxon>
        <taxon>Bacilli</taxon>
        <taxon>Bacillales</taxon>
        <taxon>Bacillaceae</taxon>
        <taxon>Salimicrobium</taxon>
    </lineage>
</organism>
<gene>
    <name evidence="1" type="ORF">SAMN04490247_2527</name>
</gene>
<dbReference type="AlphaFoldDB" id="A0A1G8V895"/>
<evidence type="ECO:0000313" key="1">
    <source>
        <dbReference type="EMBL" id="SDJ61545.1"/>
    </source>
</evidence>
<dbReference type="PANTHER" id="PTHR33558">
    <property type="entry name" value="GLUTAREDOXIN-LIKE PROTEIN C5ORF63 HOMOLOG"/>
    <property type="match status" value="1"/>
</dbReference>
<accession>A0A1G8V895</accession>
<name>A0A1G8V895_9BACI</name>
<dbReference type="Pfam" id="PF05768">
    <property type="entry name" value="Glrx-like"/>
    <property type="match status" value="1"/>
</dbReference>
<reference evidence="2" key="1">
    <citation type="submission" date="2016-10" db="EMBL/GenBank/DDBJ databases">
        <authorList>
            <person name="Varghese N."/>
            <person name="Submissions S."/>
        </authorList>
    </citation>
    <scope>NUCLEOTIDE SEQUENCE [LARGE SCALE GENOMIC DNA]</scope>
    <source>
        <strain evidence="2">DSM 4771</strain>
    </source>
</reference>
<dbReference type="InterPro" id="IPR008554">
    <property type="entry name" value="Glutaredoxin-like"/>
</dbReference>
<dbReference type="OrthoDB" id="32865at2"/>
<keyword evidence="2" id="KW-1185">Reference proteome</keyword>
<dbReference type="InterPro" id="IPR036249">
    <property type="entry name" value="Thioredoxin-like_sf"/>
</dbReference>
<dbReference type="Proteomes" id="UP000199225">
    <property type="component" value="Unassembled WGS sequence"/>
</dbReference>
<dbReference type="SUPFAM" id="SSF52833">
    <property type="entry name" value="Thioredoxin-like"/>
    <property type="match status" value="1"/>
</dbReference>
<dbReference type="InterPro" id="IPR052565">
    <property type="entry name" value="Glutaredoxin-like_YDR286C"/>
</dbReference>
<proteinExistence type="predicted"/>